<dbReference type="OrthoDB" id="9789111at2"/>
<dbReference type="STRING" id="1469948.GCA_000732725_04001"/>
<feature type="transmembrane region" description="Helical" evidence="6">
    <location>
        <begin position="196"/>
        <end position="214"/>
    </location>
</feature>
<evidence type="ECO:0000256" key="5">
    <source>
        <dbReference type="ARBA" id="ARBA00023136"/>
    </source>
</evidence>
<dbReference type="Pfam" id="PF02653">
    <property type="entry name" value="BPD_transp_2"/>
    <property type="match status" value="1"/>
</dbReference>
<feature type="transmembrane region" description="Helical" evidence="6">
    <location>
        <begin position="168"/>
        <end position="189"/>
    </location>
</feature>
<protein>
    <submittedName>
        <fullName evidence="7">Ribose transport system permease protein/inositol transport system permease protein</fullName>
    </submittedName>
</protein>
<evidence type="ECO:0000313" key="8">
    <source>
        <dbReference type="Proteomes" id="UP000295718"/>
    </source>
</evidence>
<evidence type="ECO:0000313" key="7">
    <source>
        <dbReference type="EMBL" id="TCL55049.1"/>
    </source>
</evidence>
<feature type="transmembrane region" description="Helical" evidence="6">
    <location>
        <begin position="260"/>
        <end position="287"/>
    </location>
</feature>
<feature type="transmembrane region" description="Helical" evidence="6">
    <location>
        <begin position="21"/>
        <end position="42"/>
    </location>
</feature>
<proteinExistence type="predicted"/>
<dbReference type="AlphaFoldDB" id="A0A4R1QMU5"/>
<keyword evidence="5 6" id="KW-0472">Membrane</keyword>
<keyword evidence="2" id="KW-1003">Cell membrane</keyword>
<reference evidence="7 8" key="1">
    <citation type="submission" date="2019-03" db="EMBL/GenBank/DDBJ databases">
        <title>Genomic Encyclopedia of Type Strains, Phase IV (KMG-IV): sequencing the most valuable type-strain genomes for metagenomic binning, comparative biology and taxonomic classification.</title>
        <authorList>
            <person name="Goeker M."/>
        </authorList>
    </citation>
    <scope>NUCLEOTIDE SEQUENCE [LARGE SCALE GENOMIC DNA]</scope>
    <source>
        <strain evidence="7 8">DSM 100556</strain>
    </source>
</reference>
<feature type="transmembrane region" description="Helical" evidence="6">
    <location>
        <begin position="100"/>
        <end position="121"/>
    </location>
</feature>
<dbReference type="PANTHER" id="PTHR32196">
    <property type="entry name" value="ABC TRANSPORTER PERMEASE PROTEIN YPHD-RELATED-RELATED"/>
    <property type="match status" value="1"/>
</dbReference>
<dbReference type="GO" id="GO:0022857">
    <property type="term" value="F:transmembrane transporter activity"/>
    <property type="evidence" value="ECO:0007669"/>
    <property type="project" value="InterPro"/>
</dbReference>
<dbReference type="InterPro" id="IPR001851">
    <property type="entry name" value="ABC_transp_permease"/>
</dbReference>
<dbReference type="GO" id="GO:0005886">
    <property type="term" value="C:plasma membrane"/>
    <property type="evidence" value="ECO:0007669"/>
    <property type="project" value="UniProtKB-SubCell"/>
</dbReference>
<comment type="caution">
    <text evidence="7">The sequence shown here is derived from an EMBL/GenBank/DDBJ whole genome shotgun (WGS) entry which is preliminary data.</text>
</comment>
<name>A0A4R1QMU5_9FIRM</name>
<accession>A0A4R1QMU5</accession>
<keyword evidence="8" id="KW-1185">Reference proteome</keyword>
<sequence length="324" mass="34107">MTGKIKVKSMNNDNLKMFMGKYGIGLVLLLMMVVIGIMEPTFATSKNFMNVATQVAINGMISYGMCLAITTGGIDLAVGAQLALTSCVLGVTITNSGMNVWTACGVALMVATFFGFLNGFLIAKFNMFPFVVTLSTQLIIRGLSQVISGGKAISLTSEAFKGIYSNKFLGLPIPIVILIVISIIMYLLLHWTKFGRYIFAVGGNVNAAIASGVSEFWTKVGVYTVSGFLAGVAAIIFTAKTGSAQSNIGVGYETDAVAACVLGGTSFAGGIATVPGVLMGIFIIGFIYNGMNLIGVSSYYQSIVKGCVIIGAVLLDMVMNKRNR</sequence>
<evidence type="ECO:0000256" key="4">
    <source>
        <dbReference type="ARBA" id="ARBA00022989"/>
    </source>
</evidence>
<organism evidence="7 8">
    <name type="scientific">Kineothrix alysoides</name>
    <dbReference type="NCBI Taxonomy" id="1469948"/>
    <lineage>
        <taxon>Bacteria</taxon>
        <taxon>Bacillati</taxon>
        <taxon>Bacillota</taxon>
        <taxon>Clostridia</taxon>
        <taxon>Lachnospirales</taxon>
        <taxon>Lachnospiraceae</taxon>
        <taxon>Kineothrix</taxon>
    </lineage>
</organism>
<feature type="transmembrane region" description="Helical" evidence="6">
    <location>
        <begin position="220"/>
        <end position="239"/>
    </location>
</feature>
<evidence type="ECO:0000256" key="3">
    <source>
        <dbReference type="ARBA" id="ARBA00022692"/>
    </source>
</evidence>
<dbReference type="RefSeq" id="WP_051869922.1">
    <property type="nucleotide sequence ID" value="NZ_JPNB01000003.1"/>
</dbReference>
<keyword evidence="4 6" id="KW-1133">Transmembrane helix</keyword>
<comment type="subcellular location">
    <subcellularLocation>
        <location evidence="1">Cell membrane</location>
        <topology evidence="1">Multi-pass membrane protein</topology>
    </subcellularLocation>
</comment>
<keyword evidence="3 6" id="KW-0812">Transmembrane</keyword>
<dbReference type="EMBL" id="SLUO01000017">
    <property type="protein sequence ID" value="TCL55049.1"/>
    <property type="molecule type" value="Genomic_DNA"/>
</dbReference>
<evidence type="ECO:0000256" key="6">
    <source>
        <dbReference type="SAM" id="Phobius"/>
    </source>
</evidence>
<evidence type="ECO:0000256" key="2">
    <source>
        <dbReference type="ARBA" id="ARBA00022475"/>
    </source>
</evidence>
<dbReference type="CDD" id="cd06579">
    <property type="entry name" value="TM_PBP1_transp_AraH_like"/>
    <property type="match status" value="1"/>
</dbReference>
<dbReference type="Proteomes" id="UP000295718">
    <property type="component" value="Unassembled WGS sequence"/>
</dbReference>
<feature type="transmembrane region" description="Helical" evidence="6">
    <location>
        <begin position="299"/>
        <end position="319"/>
    </location>
</feature>
<feature type="transmembrane region" description="Helical" evidence="6">
    <location>
        <begin position="48"/>
        <end position="69"/>
    </location>
</feature>
<gene>
    <name evidence="7" type="ORF">EDD76_11784</name>
</gene>
<evidence type="ECO:0000256" key="1">
    <source>
        <dbReference type="ARBA" id="ARBA00004651"/>
    </source>
</evidence>